<evidence type="ECO:0000256" key="9">
    <source>
        <dbReference type="ARBA" id="ARBA00023310"/>
    </source>
</evidence>
<evidence type="ECO:0000256" key="7">
    <source>
        <dbReference type="ARBA" id="ARBA00023128"/>
    </source>
</evidence>
<evidence type="ECO:0000256" key="8">
    <source>
        <dbReference type="ARBA" id="ARBA00023136"/>
    </source>
</evidence>
<dbReference type="InterPro" id="IPR006808">
    <property type="entry name" value="ATP_synth_F0_gsu_mt"/>
</dbReference>
<protein>
    <recommendedName>
        <fullName evidence="12">ATP synthase subunit g, mitochondrial</fullName>
    </recommendedName>
</protein>
<evidence type="ECO:0000256" key="2">
    <source>
        <dbReference type="ARBA" id="ARBA00005699"/>
    </source>
</evidence>
<comment type="subcellular location">
    <subcellularLocation>
        <location evidence="1">Mitochondrion membrane</location>
    </subcellularLocation>
</comment>
<name>A0ABP0V2M2_9BRYO</name>
<accession>A0ABP0V2M2</accession>
<keyword evidence="3" id="KW-0813">Transport</keyword>
<keyword evidence="11" id="KW-1185">Reference proteome</keyword>
<comment type="similarity">
    <text evidence="2">Belongs to the ATPase g subunit family.</text>
</comment>
<keyword evidence="7" id="KW-0496">Mitochondrion</keyword>
<sequence>MASMVRQLQSKAAVATKLVAEQGSSLYKRVLEENKHYIQQEPTVQKCQELSKQLFYTRLASLPGRYEALWKEIDFLKQKVFARNDLKLEELGIAVLFFGECYAWFCVGEIVGRGGTLTGYKV</sequence>
<dbReference type="EMBL" id="OZ019901">
    <property type="protein sequence ID" value="CAK9236706.1"/>
    <property type="molecule type" value="Genomic_DNA"/>
</dbReference>
<evidence type="ECO:0000256" key="4">
    <source>
        <dbReference type="ARBA" id="ARBA00022547"/>
    </source>
</evidence>
<dbReference type="Pfam" id="PF04718">
    <property type="entry name" value="ATP-synt_G"/>
    <property type="match status" value="1"/>
</dbReference>
<reference evidence="10" key="1">
    <citation type="submission" date="2024-02" db="EMBL/GenBank/DDBJ databases">
        <authorList>
            <consortium name="ELIXIR-Norway"/>
            <consortium name="Elixir Norway"/>
        </authorList>
    </citation>
    <scope>NUCLEOTIDE SEQUENCE</scope>
</reference>
<keyword evidence="9" id="KW-0066">ATP synthesis</keyword>
<dbReference type="PANTHER" id="PTHR12386">
    <property type="entry name" value="ATP SYNTHASE SUBUNIT"/>
    <property type="match status" value="1"/>
</dbReference>
<dbReference type="Proteomes" id="UP001497512">
    <property type="component" value="Chromosome 9"/>
</dbReference>
<keyword evidence="5" id="KW-0375">Hydrogen ion transport</keyword>
<gene>
    <name evidence="10" type="ORF">CSSPTR1EN2_LOCUS23106</name>
</gene>
<evidence type="ECO:0000256" key="5">
    <source>
        <dbReference type="ARBA" id="ARBA00022781"/>
    </source>
</evidence>
<organism evidence="10 11">
    <name type="scientific">Sphagnum troendelagicum</name>
    <dbReference type="NCBI Taxonomy" id="128251"/>
    <lineage>
        <taxon>Eukaryota</taxon>
        <taxon>Viridiplantae</taxon>
        <taxon>Streptophyta</taxon>
        <taxon>Embryophyta</taxon>
        <taxon>Bryophyta</taxon>
        <taxon>Sphagnophytina</taxon>
        <taxon>Sphagnopsida</taxon>
        <taxon>Sphagnales</taxon>
        <taxon>Sphagnaceae</taxon>
        <taxon>Sphagnum</taxon>
    </lineage>
</organism>
<evidence type="ECO:0000313" key="10">
    <source>
        <dbReference type="EMBL" id="CAK9236706.1"/>
    </source>
</evidence>
<evidence type="ECO:0000313" key="11">
    <source>
        <dbReference type="Proteomes" id="UP001497512"/>
    </source>
</evidence>
<keyword evidence="8" id="KW-0472">Membrane</keyword>
<keyword evidence="4" id="KW-0138">CF(0)</keyword>
<keyword evidence="6" id="KW-0406">Ion transport</keyword>
<evidence type="ECO:0000256" key="1">
    <source>
        <dbReference type="ARBA" id="ARBA00004325"/>
    </source>
</evidence>
<evidence type="ECO:0000256" key="6">
    <source>
        <dbReference type="ARBA" id="ARBA00023065"/>
    </source>
</evidence>
<proteinExistence type="inferred from homology"/>
<evidence type="ECO:0008006" key="12">
    <source>
        <dbReference type="Google" id="ProtNLM"/>
    </source>
</evidence>
<evidence type="ECO:0000256" key="3">
    <source>
        <dbReference type="ARBA" id="ARBA00022448"/>
    </source>
</evidence>